<gene>
    <name evidence="10" type="primary">walK_2</name>
    <name evidence="10" type="ORF">AMURIS_03467</name>
</gene>
<keyword evidence="5 10" id="KW-0808">Transferase</keyword>
<dbReference type="PANTHER" id="PTHR45453">
    <property type="entry name" value="PHOSPHATE REGULON SENSOR PROTEIN PHOR"/>
    <property type="match status" value="1"/>
</dbReference>
<dbReference type="SUPFAM" id="SSF55874">
    <property type="entry name" value="ATPase domain of HSP90 chaperone/DNA topoisomerase II/histidine kinase"/>
    <property type="match status" value="1"/>
</dbReference>
<keyword evidence="8" id="KW-1133">Transmembrane helix</keyword>
<dbReference type="PRINTS" id="PR00344">
    <property type="entry name" value="BCTRLSENSOR"/>
</dbReference>
<dbReference type="InterPro" id="IPR005467">
    <property type="entry name" value="His_kinase_dom"/>
</dbReference>
<evidence type="ECO:0000256" key="5">
    <source>
        <dbReference type="ARBA" id="ARBA00022679"/>
    </source>
</evidence>
<evidence type="ECO:0000256" key="4">
    <source>
        <dbReference type="ARBA" id="ARBA00022553"/>
    </source>
</evidence>
<dbReference type="EMBL" id="OFSM01000019">
    <property type="protein sequence ID" value="SOY30736.1"/>
    <property type="molecule type" value="Genomic_DNA"/>
</dbReference>
<evidence type="ECO:0000256" key="1">
    <source>
        <dbReference type="ARBA" id="ARBA00000085"/>
    </source>
</evidence>
<reference evidence="10 11" key="1">
    <citation type="submission" date="2018-01" db="EMBL/GenBank/DDBJ databases">
        <authorList>
            <person name="Gaut B.S."/>
            <person name="Morton B.R."/>
            <person name="Clegg M.T."/>
            <person name="Duvall M.R."/>
        </authorList>
    </citation>
    <scope>NUCLEOTIDE SEQUENCE [LARGE SCALE GENOMIC DNA]</scope>
    <source>
        <strain evidence="10">GP69</strain>
    </source>
</reference>
<dbReference type="InterPro" id="IPR003661">
    <property type="entry name" value="HisK_dim/P_dom"/>
</dbReference>
<comment type="subcellular location">
    <subcellularLocation>
        <location evidence="2">Membrane</location>
    </subcellularLocation>
</comment>
<evidence type="ECO:0000313" key="10">
    <source>
        <dbReference type="EMBL" id="SOY30736.1"/>
    </source>
</evidence>
<evidence type="ECO:0000313" key="11">
    <source>
        <dbReference type="Proteomes" id="UP000236311"/>
    </source>
</evidence>
<dbReference type="InterPro" id="IPR050351">
    <property type="entry name" value="BphY/WalK/GraS-like"/>
</dbReference>
<evidence type="ECO:0000259" key="9">
    <source>
        <dbReference type="PROSITE" id="PS50109"/>
    </source>
</evidence>
<feature type="transmembrane region" description="Helical" evidence="8">
    <location>
        <begin position="26"/>
        <end position="47"/>
    </location>
</feature>
<proteinExistence type="predicted"/>
<dbReference type="InterPro" id="IPR003594">
    <property type="entry name" value="HATPase_dom"/>
</dbReference>
<keyword evidence="11" id="KW-1185">Reference proteome</keyword>
<keyword evidence="6 10" id="KW-0418">Kinase</keyword>
<dbReference type="CDD" id="cd00082">
    <property type="entry name" value="HisKA"/>
    <property type="match status" value="1"/>
</dbReference>
<dbReference type="GO" id="GO:0016036">
    <property type="term" value="P:cellular response to phosphate starvation"/>
    <property type="evidence" value="ECO:0007669"/>
    <property type="project" value="TreeGrafter"/>
</dbReference>
<dbReference type="Pfam" id="PF00512">
    <property type="entry name" value="HisKA"/>
    <property type="match status" value="1"/>
</dbReference>
<dbReference type="GO" id="GO:0004721">
    <property type="term" value="F:phosphoprotein phosphatase activity"/>
    <property type="evidence" value="ECO:0007669"/>
    <property type="project" value="TreeGrafter"/>
</dbReference>
<dbReference type="SMART" id="SM00388">
    <property type="entry name" value="HisKA"/>
    <property type="match status" value="1"/>
</dbReference>
<feature type="domain" description="Histidine kinase" evidence="9">
    <location>
        <begin position="182"/>
        <end position="411"/>
    </location>
</feature>
<feature type="transmembrane region" description="Helical" evidence="8">
    <location>
        <begin position="95"/>
        <end position="115"/>
    </location>
</feature>
<dbReference type="PROSITE" id="PS50109">
    <property type="entry name" value="HIS_KIN"/>
    <property type="match status" value="1"/>
</dbReference>
<keyword evidence="8" id="KW-0812">Transmembrane</keyword>
<name>A0A2K4ZK01_9FIRM</name>
<evidence type="ECO:0000256" key="7">
    <source>
        <dbReference type="ARBA" id="ARBA00023012"/>
    </source>
</evidence>
<protein>
    <recommendedName>
        <fullName evidence="3">histidine kinase</fullName>
        <ecNumber evidence="3">2.7.13.3</ecNumber>
    </recommendedName>
</protein>
<evidence type="ECO:0000256" key="6">
    <source>
        <dbReference type="ARBA" id="ARBA00022777"/>
    </source>
</evidence>
<dbReference type="RefSeq" id="WP_257479287.1">
    <property type="nucleotide sequence ID" value="NZ_CANRXC010000038.1"/>
</dbReference>
<dbReference type="AlphaFoldDB" id="A0A2K4ZK01"/>
<dbReference type="InterPro" id="IPR036890">
    <property type="entry name" value="HATPase_C_sf"/>
</dbReference>
<comment type="catalytic activity">
    <reaction evidence="1">
        <text>ATP + protein L-histidine = ADP + protein N-phospho-L-histidine.</text>
        <dbReference type="EC" id="2.7.13.3"/>
    </reaction>
</comment>
<evidence type="ECO:0000256" key="8">
    <source>
        <dbReference type="SAM" id="Phobius"/>
    </source>
</evidence>
<keyword evidence="8" id="KW-0472">Membrane</keyword>
<sequence>MNIRNTLRQSGGADIKLKVNPKIKRFVITLLLIAGGLLLCQFAYVLIDYVMNGFVLDWFDRNYVYYEWVPLRDGQDGCYSQHIVWWKLKDLVFKFSVGLAVFLIVTVRLITIVYASRQEKKCIQTIGRLISDYMKHDREVSEVFPENYAPVSAQMAEIKAAIQRQEQLQKEEAGRKNDLITYLAHDLKTPLTSVVGYLSLLDEAPDMPEPQKEKYVHITLDKAQQLEKLINEFFEITRYNLQQIVLEKESVDLAFMLVQMTDEFYPVLCARGNAIRLEWQTEEEESGEGRQAEDIFFVYADPEKLARVFNNILKNAIAYSYPDTEILVTCRAEAEYVSITFANRGKTIPAQKLDAIFEKFFRLDDARSTNNGGAGLGLAIARDIVTLHRGTITADSADEVTTFTVKIPNLV</sequence>
<evidence type="ECO:0000256" key="2">
    <source>
        <dbReference type="ARBA" id="ARBA00004370"/>
    </source>
</evidence>
<keyword evidence="7" id="KW-0902">Two-component regulatory system</keyword>
<dbReference type="InterPro" id="IPR036097">
    <property type="entry name" value="HisK_dim/P_sf"/>
</dbReference>
<dbReference type="SUPFAM" id="SSF47384">
    <property type="entry name" value="Homodimeric domain of signal transducing histidine kinase"/>
    <property type="match status" value="1"/>
</dbReference>
<dbReference type="GO" id="GO:0005886">
    <property type="term" value="C:plasma membrane"/>
    <property type="evidence" value="ECO:0007669"/>
    <property type="project" value="TreeGrafter"/>
</dbReference>
<keyword evidence="4" id="KW-0597">Phosphoprotein</keyword>
<dbReference type="Gene3D" id="3.30.565.10">
    <property type="entry name" value="Histidine kinase-like ATPase, C-terminal domain"/>
    <property type="match status" value="1"/>
</dbReference>
<dbReference type="Gene3D" id="1.10.287.130">
    <property type="match status" value="1"/>
</dbReference>
<organism evidence="10 11">
    <name type="scientific">Acetatifactor muris</name>
    <dbReference type="NCBI Taxonomy" id="879566"/>
    <lineage>
        <taxon>Bacteria</taxon>
        <taxon>Bacillati</taxon>
        <taxon>Bacillota</taxon>
        <taxon>Clostridia</taxon>
        <taxon>Lachnospirales</taxon>
        <taxon>Lachnospiraceae</taxon>
        <taxon>Acetatifactor</taxon>
    </lineage>
</organism>
<dbReference type="GO" id="GO:0000155">
    <property type="term" value="F:phosphorelay sensor kinase activity"/>
    <property type="evidence" value="ECO:0007669"/>
    <property type="project" value="InterPro"/>
</dbReference>
<dbReference type="Proteomes" id="UP000236311">
    <property type="component" value="Unassembled WGS sequence"/>
</dbReference>
<dbReference type="SMART" id="SM00387">
    <property type="entry name" value="HATPase_c"/>
    <property type="match status" value="1"/>
</dbReference>
<evidence type="ECO:0000256" key="3">
    <source>
        <dbReference type="ARBA" id="ARBA00012438"/>
    </source>
</evidence>
<dbReference type="Pfam" id="PF02518">
    <property type="entry name" value="HATPase_c"/>
    <property type="match status" value="1"/>
</dbReference>
<accession>A0A2K4ZK01</accession>
<dbReference type="PANTHER" id="PTHR45453:SF1">
    <property type="entry name" value="PHOSPHATE REGULON SENSOR PROTEIN PHOR"/>
    <property type="match status" value="1"/>
</dbReference>
<dbReference type="EC" id="2.7.13.3" evidence="3"/>
<dbReference type="InterPro" id="IPR004358">
    <property type="entry name" value="Sig_transdc_His_kin-like_C"/>
</dbReference>